<keyword evidence="8" id="KW-1185">Reference proteome</keyword>
<dbReference type="SUPFAM" id="SSF52540">
    <property type="entry name" value="P-loop containing nucleoside triphosphate hydrolases"/>
    <property type="match status" value="1"/>
</dbReference>
<dbReference type="GO" id="GO:0004672">
    <property type="term" value="F:protein kinase activity"/>
    <property type="evidence" value="ECO:0007669"/>
    <property type="project" value="InterPro"/>
</dbReference>
<keyword evidence="2 5" id="KW-0547">Nucleotide-binding</keyword>
<dbReference type="InterPro" id="IPR019734">
    <property type="entry name" value="TPR_rpt"/>
</dbReference>
<dbReference type="GO" id="GO:0004016">
    <property type="term" value="F:adenylate cyclase activity"/>
    <property type="evidence" value="ECO:0007669"/>
    <property type="project" value="TreeGrafter"/>
</dbReference>
<dbReference type="Gene3D" id="3.30.70.1230">
    <property type="entry name" value="Nucleotide cyclase"/>
    <property type="match status" value="1"/>
</dbReference>
<evidence type="ECO:0000313" key="7">
    <source>
        <dbReference type="EMBL" id="MDC3988207.1"/>
    </source>
</evidence>
<dbReference type="InterPro" id="IPR017441">
    <property type="entry name" value="Protein_kinase_ATP_BS"/>
</dbReference>
<organism evidence="7 8">
    <name type="scientific">Polyangium jinanense</name>
    <dbReference type="NCBI Taxonomy" id="2829994"/>
    <lineage>
        <taxon>Bacteria</taxon>
        <taxon>Pseudomonadati</taxon>
        <taxon>Myxococcota</taxon>
        <taxon>Polyangia</taxon>
        <taxon>Polyangiales</taxon>
        <taxon>Polyangiaceae</taxon>
        <taxon>Polyangium</taxon>
    </lineage>
</organism>
<dbReference type="SUPFAM" id="SSF56112">
    <property type="entry name" value="Protein kinase-like (PK-like)"/>
    <property type="match status" value="1"/>
</dbReference>
<dbReference type="PROSITE" id="PS50005">
    <property type="entry name" value="TPR"/>
    <property type="match status" value="1"/>
</dbReference>
<dbReference type="InterPro" id="IPR000719">
    <property type="entry name" value="Prot_kinase_dom"/>
</dbReference>
<dbReference type="InterPro" id="IPR029787">
    <property type="entry name" value="Nucleotide_cyclase"/>
</dbReference>
<evidence type="ECO:0000256" key="1">
    <source>
        <dbReference type="ARBA" id="ARBA00004167"/>
    </source>
</evidence>
<dbReference type="SUPFAM" id="SSF48452">
    <property type="entry name" value="TPR-like"/>
    <property type="match status" value="2"/>
</dbReference>
<keyword evidence="3 5" id="KW-0067">ATP-binding</keyword>
<evidence type="ECO:0000256" key="4">
    <source>
        <dbReference type="PROSITE-ProRule" id="PRU00339"/>
    </source>
</evidence>
<keyword evidence="7" id="KW-0808">Transferase</keyword>
<sequence>MTRCSPVWYDGRTRPTGIGGGLSGPTRGVIDTAKLTPGTVLGQKYQIIKRLGAGGMGEVLLASDLALDRFVAIKILRPELSTLLETDARFRREARLLARLSHPNVVVVHAFGSASTELHYIVMEYVRGESLDERLRRVGRLEPALVGHVMAQVGSAVAEAHRSGIVHRDLKPGNVLLTTLAGDACFVKVVDFGVAKAFGLDGGGPELAVDGQVSGTPAYMAPEQIEANDVDGRADIYALGIMACELLTGARPFDESGGLARLFAVRLEGTLTLPSRLRPDLGISAGIDAVIGRALRTNPGDRYQTVEHFTHELLRELRSLDAAAGAVADRPPSPSSPAPIELSETIVVGADGTLGPLPGVTSLLEGASRPFPTAVGSGAWAPREAKDARSVRSATVLYVDLTLAALDASVDLEEHLDCLAVVGARLEQVLARHGGETIGPFTDRALCLFGPEGAAENDAERALDAALSLRAALGALSSDPTFPPSFKLGVRLGIDAGRVVSTQPRGGGVPFVSGAPVFEARGLARAASSGEIVATHAVLRRVRGLYETTSAGADVPGRRVVSKKSTAYLGTNEIHGVRISLIGRDEELSVLRAVLARARMEQKPEVVVVTGPAGVGKSRLGMALVEELEEREGESYYFEMGRSTPAGQGVPYEPFLQAIRHRARVVDDDGPEQVRAKLDHYIRRYCAVDPTTLGEAEVELGRRIGALLGVGTSGDATADRDVVAGDEAQKKVLFDAVAEAYRRLATRTPLLFLLEDFAWATATTKALLGHVIERLAGCPALFVLVSRAEGAAAPDLSFLRDAAGTVTIPVEPLEDDACEALIRHVLRALIDVPAGLVRQIAALAGGVPLIVEETVHQLVDEGVLVVGEGTWRLSSSRAASVRLPETLEQLLLGRLDRLEPRLSEAVEAAAVAGRRFWPSLLGELLEGRFEPRSLAELVRRGIFAQRRDAMLAGELDYAFTQAALQEVAQRRVPKARRRALHRAAALWLERATGGSPGPHDDLIGHHFREAGELALALPYKRRAAERAIRTHAIEEAVRMLEAAREILLEMPASAMDEATRLGELLSLAGSLAHELVLAGSLARAIEVADDALARAGDRDDFADEKARVAIEKGWALEHRGRYADARESFVRAEQWLGEDESLLALRALTGAMGASVHLGDHRDCAERLRRVLESHEKGDAAARTQEWERALSSAYRVLGNGYLHTGRYDEGEPTYQRAIDRAIAANAPVEAVDAYNGLAALHYFRGRLDLAESTWRAALEQTERWDLVQHRSVILSNVGELELARGDARAAIRTLSRAEVLHQRLGSLRGLAEAQRALAECHLVTGELDAAKGHAERCIELADRVSSPYMRGTARRTMARVLHARAKGDGSALAEASRFLDESISIFESANMGKLAEETRALAASLSG</sequence>
<dbReference type="PROSITE" id="PS00107">
    <property type="entry name" value="PROTEIN_KINASE_ATP"/>
    <property type="match status" value="1"/>
</dbReference>
<dbReference type="InterPro" id="IPR027417">
    <property type="entry name" value="P-loop_NTPase"/>
</dbReference>
<evidence type="ECO:0000256" key="3">
    <source>
        <dbReference type="ARBA" id="ARBA00022840"/>
    </source>
</evidence>
<dbReference type="InterPro" id="IPR008271">
    <property type="entry name" value="Ser/Thr_kinase_AS"/>
</dbReference>
<dbReference type="SMART" id="SM00220">
    <property type="entry name" value="S_TKc"/>
    <property type="match status" value="1"/>
</dbReference>
<dbReference type="InterPro" id="IPR041664">
    <property type="entry name" value="AAA_16"/>
</dbReference>
<comment type="subcellular location">
    <subcellularLocation>
        <location evidence="1">Membrane</location>
        <topology evidence="1">Single-pass membrane protein</topology>
    </subcellularLocation>
</comment>
<dbReference type="GO" id="GO:0005524">
    <property type="term" value="F:ATP binding"/>
    <property type="evidence" value="ECO:0007669"/>
    <property type="project" value="UniProtKB-UniRule"/>
</dbReference>
<feature type="domain" description="Protein kinase" evidence="6">
    <location>
        <begin position="45"/>
        <end position="314"/>
    </location>
</feature>
<name>A0A9X4AZI2_9BACT</name>
<protein>
    <submittedName>
        <fullName evidence="7">Protein kinase</fullName>
    </submittedName>
</protein>
<dbReference type="Gene3D" id="1.25.40.10">
    <property type="entry name" value="Tetratricopeptide repeat domain"/>
    <property type="match status" value="3"/>
</dbReference>
<dbReference type="PROSITE" id="PS50011">
    <property type="entry name" value="PROTEIN_KINASE_DOM"/>
    <property type="match status" value="1"/>
</dbReference>
<dbReference type="PANTHER" id="PTHR16305">
    <property type="entry name" value="TESTICULAR SOLUBLE ADENYLYL CYCLASE"/>
    <property type="match status" value="1"/>
</dbReference>
<keyword evidence="4" id="KW-0802">TPR repeat</keyword>
<dbReference type="EMBL" id="JAGTJJ010000067">
    <property type="protein sequence ID" value="MDC3988207.1"/>
    <property type="molecule type" value="Genomic_DNA"/>
</dbReference>
<evidence type="ECO:0000313" key="8">
    <source>
        <dbReference type="Proteomes" id="UP001151081"/>
    </source>
</evidence>
<evidence type="ECO:0000259" key="6">
    <source>
        <dbReference type="PROSITE" id="PS50011"/>
    </source>
</evidence>
<dbReference type="GO" id="GO:0016020">
    <property type="term" value="C:membrane"/>
    <property type="evidence" value="ECO:0007669"/>
    <property type="project" value="UniProtKB-SubCell"/>
</dbReference>
<feature type="repeat" description="TPR" evidence="4">
    <location>
        <begin position="1192"/>
        <end position="1225"/>
    </location>
</feature>
<dbReference type="Proteomes" id="UP001151081">
    <property type="component" value="Unassembled WGS sequence"/>
</dbReference>
<dbReference type="GO" id="GO:0005737">
    <property type="term" value="C:cytoplasm"/>
    <property type="evidence" value="ECO:0007669"/>
    <property type="project" value="TreeGrafter"/>
</dbReference>
<evidence type="ECO:0000256" key="2">
    <source>
        <dbReference type="ARBA" id="ARBA00022741"/>
    </source>
</evidence>
<dbReference type="SUPFAM" id="SSF55073">
    <property type="entry name" value="Nucleotide cyclase"/>
    <property type="match status" value="1"/>
</dbReference>
<dbReference type="SMART" id="SM00028">
    <property type="entry name" value="TPR"/>
    <property type="match status" value="5"/>
</dbReference>
<evidence type="ECO:0000256" key="5">
    <source>
        <dbReference type="PROSITE-ProRule" id="PRU10141"/>
    </source>
</evidence>
<dbReference type="InterPro" id="IPR011009">
    <property type="entry name" value="Kinase-like_dom_sf"/>
</dbReference>
<dbReference type="Pfam" id="PF13191">
    <property type="entry name" value="AAA_16"/>
    <property type="match status" value="1"/>
</dbReference>
<feature type="binding site" evidence="5">
    <location>
        <position position="74"/>
    </location>
    <ligand>
        <name>ATP</name>
        <dbReference type="ChEBI" id="CHEBI:30616"/>
    </ligand>
</feature>
<reference evidence="7 8" key="1">
    <citation type="submission" date="2021-04" db="EMBL/GenBank/DDBJ databases">
        <title>Genome analysis of Polyangium sp.</title>
        <authorList>
            <person name="Li Y."/>
            <person name="Wang J."/>
        </authorList>
    </citation>
    <scope>NUCLEOTIDE SEQUENCE [LARGE SCALE GENOMIC DNA]</scope>
    <source>
        <strain evidence="7 8">SDU14</strain>
    </source>
</reference>
<dbReference type="Gene3D" id="3.30.200.20">
    <property type="entry name" value="Phosphorylase Kinase, domain 1"/>
    <property type="match status" value="1"/>
</dbReference>
<gene>
    <name evidence="7" type="ORF">KEG57_47505</name>
</gene>
<proteinExistence type="predicted"/>
<keyword evidence="7" id="KW-0418">Kinase</keyword>
<dbReference type="PROSITE" id="PS00108">
    <property type="entry name" value="PROTEIN_KINASE_ST"/>
    <property type="match status" value="1"/>
</dbReference>
<dbReference type="InterPro" id="IPR011990">
    <property type="entry name" value="TPR-like_helical_dom_sf"/>
</dbReference>
<dbReference type="PANTHER" id="PTHR16305:SF28">
    <property type="entry name" value="GUANYLATE CYCLASE DOMAIN-CONTAINING PROTEIN"/>
    <property type="match status" value="1"/>
</dbReference>
<dbReference type="CDD" id="cd14014">
    <property type="entry name" value="STKc_PknB_like"/>
    <property type="match status" value="1"/>
</dbReference>
<dbReference type="Pfam" id="PF00069">
    <property type="entry name" value="Pkinase"/>
    <property type="match status" value="1"/>
</dbReference>
<accession>A0A9X4AZI2</accession>
<comment type="caution">
    <text evidence="7">The sequence shown here is derived from an EMBL/GenBank/DDBJ whole genome shotgun (WGS) entry which is preliminary data.</text>
</comment>
<dbReference type="RefSeq" id="WP_272422678.1">
    <property type="nucleotide sequence ID" value="NZ_JAGTJJ010000067.1"/>
</dbReference>
<dbReference type="Gene3D" id="1.10.510.10">
    <property type="entry name" value="Transferase(Phosphotransferase) domain 1"/>
    <property type="match status" value="1"/>
</dbReference>